<feature type="compositionally biased region" description="Low complexity" evidence="1">
    <location>
        <begin position="206"/>
        <end position="235"/>
    </location>
</feature>
<feature type="compositionally biased region" description="Basic and acidic residues" evidence="1">
    <location>
        <begin position="1263"/>
        <end position="1272"/>
    </location>
</feature>
<dbReference type="STRING" id="490622.A0A395NBS3"/>
<feature type="region of interest" description="Disordered" evidence="1">
    <location>
        <begin position="639"/>
        <end position="779"/>
    </location>
</feature>
<comment type="caution">
    <text evidence="2">The sequence shown here is derived from an EMBL/GenBank/DDBJ whole genome shotgun (WGS) entry which is preliminary data.</text>
</comment>
<feature type="compositionally biased region" description="Low complexity" evidence="1">
    <location>
        <begin position="703"/>
        <end position="724"/>
    </location>
</feature>
<feature type="compositionally biased region" description="Polar residues" evidence="1">
    <location>
        <begin position="679"/>
        <end position="702"/>
    </location>
</feature>
<feature type="region of interest" description="Disordered" evidence="1">
    <location>
        <begin position="1258"/>
        <end position="1281"/>
    </location>
</feature>
<feature type="compositionally biased region" description="Low complexity" evidence="1">
    <location>
        <begin position="755"/>
        <end position="766"/>
    </location>
</feature>
<evidence type="ECO:0000256" key="1">
    <source>
        <dbReference type="SAM" id="MobiDB-lite"/>
    </source>
</evidence>
<evidence type="ECO:0000313" key="3">
    <source>
        <dbReference type="Proteomes" id="UP000266272"/>
    </source>
</evidence>
<evidence type="ECO:0000313" key="2">
    <source>
        <dbReference type="EMBL" id="RFU73556.1"/>
    </source>
</evidence>
<dbReference type="InterPro" id="IPR033789">
    <property type="entry name" value="Gal11_coact"/>
</dbReference>
<name>A0A395NBS3_TRIAR</name>
<feature type="compositionally biased region" description="Low complexity" evidence="1">
    <location>
        <begin position="66"/>
        <end position="93"/>
    </location>
</feature>
<feature type="compositionally biased region" description="Low complexity" evidence="1">
    <location>
        <begin position="639"/>
        <end position="658"/>
    </location>
</feature>
<dbReference type="Proteomes" id="UP000266272">
    <property type="component" value="Unassembled WGS sequence"/>
</dbReference>
<evidence type="ECO:0008006" key="4">
    <source>
        <dbReference type="Google" id="ProtNLM"/>
    </source>
</evidence>
<proteinExistence type="predicted"/>
<dbReference type="CDD" id="cd12191">
    <property type="entry name" value="gal11_coact"/>
    <property type="match status" value="1"/>
</dbReference>
<dbReference type="OrthoDB" id="3918840at2759"/>
<feature type="region of interest" description="Disordered" evidence="1">
    <location>
        <begin position="280"/>
        <end position="377"/>
    </location>
</feature>
<feature type="compositionally biased region" description="Pro residues" evidence="1">
    <location>
        <begin position="1008"/>
        <end position="1019"/>
    </location>
</feature>
<feature type="region of interest" description="Disordered" evidence="1">
    <location>
        <begin position="944"/>
        <end position="978"/>
    </location>
</feature>
<feature type="compositionally biased region" description="Low complexity" evidence="1">
    <location>
        <begin position="290"/>
        <end position="345"/>
    </location>
</feature>
<feature type="compositionally biased region" description="Low complexity" evidence="1">
    <location>
        <begin position="666"/>
        <end position="678"/>
    </location>
</feature>
<dbReference type="EMBL" id="PXOA01000635">
    <property type="protein sequence ID" value="RFU73556.1"/>
    <property type="molecule type" value="Genomic_DNA"/>
</dbReference>
<gene>
    <name evidence="2" type="ORF">TARUN_8685</name>
</gene>
<feature type="region of interest" description="Disordered" evidence="1">
    <location>
        <begin position="996"/>
        <end position="1086"/>
    </location>
</feature>
<feature type="compositionally biased region" description="Polar residues" evidence="1">
    <location>
        <begin position="1157"/>
        <end position="1193"/>
    </location>
</feature>
<feature type="non-terminal residue" evidence="2">
    <location>
        <position position="1"/>
    </location>
</feature>
<feature type="region of interest" description="Disordered" evidence="1">
    <location>
        <begin position="1148"/>
        <end position="1197"/>
    </location>
</feature>
<protein>
    <recommendedName>
        <fullName evidence="4">Mediator complex subunit 15 KIX domain-containing protein</fullName>
    </recommendedName>
</protein>
<feature type="compositionally biased region" description="Polar residues" evidence="1">
    <location>
        <begin position="349"/>
        <end position="364"/>
    </location>
</feature>
<sequence length="1358" mass="148481">EAYDQAMANKTMDFFKKRQANEPSLQNSINANAQAQAHAQAQAQAQALMLQAQMGRGAGQTPQQGFQHMQHPMQAAQMPQQQPQQSQPQLFQQQQQIALNMANQAGRGMGPNQQAMGIAGGPNRPMFPNEMARLGPADKNKVMELATKMMAQASDQQKASTRLHLQSRLTAQQLAEFQSQGRDPLVWFYQNQAFQALKQSSMNRFQQGGPANQNNPQAAMMQQQHSQQSLQQQRQNMINAAQQPGAAHDFSQFTPNMESIKDQQMTGLMAQQAGQVVVPASNGAGRNATPQPGNQNIPNQQVQNQTPRTAQQQQQQQQQQAKLNQAAQQSQALQAQMKMQNQQQMTGGMATSQSPGMNTLNTPVSRPGGLNPMGQGGIQFGDQRFHQGIQRPNNPAFNAMLANMTPEQRQAINGLPPDKLNEVMRRWQSQRQEQMASMNGNQMMQQQMANRPQNQFNQMGPNMAAAPPMQQPTPGAGNQPQPMPMGRMAPQNGAQLQILMDSMDLPPNIVSQIGVLPVEVKKWRDLKLWISQNNTLPPNIRSQLATLQQKQFQMIMQRRAGAVPQQPGQALNMNPAMPMQMANQQALQRPMGNIPPQLLQVSPQEMMHIRSQKPGLVNVPDEQLRQMILQMKRTSWQQQQQQQQQLRAQQVQVQNHQQPAPNHMTGPQGPMQIQQPQPNLSAQTQAQAMPNAMSQTASMQASNQKQQPNANQNQARNNQPQPAKNLKRPNPDDGADTAGAKAPVPASRTAAAVAQPNQQPGQRPGQKFAPQLTPQQEASLNPEQRARYEHLLKMGQLQGKAAAAGAAPQAGNAPQNNSESLLRLKMIGQEEQKQFVQETMPDIPMGPEEYAETAGKLKRIVSDMSKVGRGLSKWYAITQDDARAKMFFRTRLRIIKQHVDGEKMETMKDVFSIRSSDLDQARAMLESMAKDLAASVIGRHMMKPGGQAQAQQPGSAQAQQQSLQQQQAQQKNQSAQPAPLNAANLEKNAQALNKMNQQKQAGKAGQVPPAPTTTQPPFPFGATSPHGNPNYMSKPKDLNLQLPPARKKQKLATGQHSGQSSQGATPSPQIAKNASPDIRRAQGPPKPVFLCTESDCDMSAVGFPSEQALQHHIDEEHTKPKEDPVKFLQENLALALGLELDGTIKKEQKPADGAQAMSLSTSKQGQASGNPAGTPMSQDGTSMKRSASAMSKGQDTKLGIKSEAAAKLGDGKQANGATIPAAMDPWANSTIDPQTLLQNLGFENGLPNIVNEANMYRSFTPKDTPESSKDGASEPNSDISEGAALDIDMNWQNMDTDLLLEYTNAALDGDMAAADAALSTLDPNLLLTRPAGVPDWDSINTDFSKPFQFDLSLYSFDA</sequence>
<reference evidence="2 3" key="1">
    <citation type="journal article" date="2018" name="PLoS Pathog.">
        <title>Evolution of structural diversity of trichothecenes, a family of toxins produced by plant pathogenic and entomopathogenic fungi.</title>
        <authorList>
            <person name="Proctor R.H."/>
            <person name="McCormick S.P."/>
            <person name="Kim H.S."/>
            <person name="Cardoza R.E."/>
            <person name="Stanley A.M."/>
            <person name="Lindo L."/>
            <person name="Kelly A."/>
            <person name="Brown D.W."/>
            <person name="Lee T."/>
            <person name="Vaughan M.M."/>
            <person name="Alexander N.J."/>
            <person name="Busman M."/>
            <person name="Gutierrez S."/>
        </authorList>
    </citation>
    <scope>NUCLEOTIDE SEQUENCE [LARGE SCALE GENOMIC DNA]</scope>
    <source>
        <strain evidence="2 3">IBT 40837</strain>
    </source>
</reference>
<feature type="region of interest" description="Disordered" evidence="1">
    <location>
        <begin position="54"/>
        <end position="93"/>
    </location>
</feature>
<organism evidence="2 3">
    <name type="scientific">Trichoderma arundinaceum</name>
    <dbReference type="NCBI Taxonomy" id="490622"/>
    <lineage>
        <taxon>Eukaryota</taxon>
        <taxon>Fungi</taxon>
        <taxon>Dikarya</taxon>
        <taxon>Ascomycota</taxon>
        <taxon>Pezizomycotina</taxon>
        <taxon>Sordariomycetes</taxon>
        <taxon>Hypocreomycetidae</taxon>
        <taxon>Hypocreales</taxon>
        <taxon>Hypocreaceae</taxon>
        <taxon>Trichoderma</taxon>
    </lineage>
</organism>
<accession>A0A395NBS3</accession>
<feature type="compositionally biased region" description="Polar residues" evidence="1">
    <location>
        <begin position="1052"/>
        <end position="1072"/>
    </location>
</feature>
<keyword evidence="3" id="KW-1185">Reference proteome</keyword>
<feature type="region of interest" description="Disordered" evidence="1">
    <location>
        <begin position="204"/>
        <end position="249"/>
    </location>
</feature>